<reference evidence="1" key="1">
    <citation type="submission" date="2022-08" db="EMBL/GenBank/DDBJ databases">
        <authorList>
            <consortium name="DOE Joint Genome Institute"/>
            <person name="Min B."/>
            <person name="Riley R."/>
            <person name="Sierra-Patev S."/>
            <person name="Naranjo-Ortiz M."/>
            <person name="Looney B."/>
            <person name="Konkel Z."/>
            <person name="Slot J.C."/>
            <person name="Sakamoto Y."/>
            <person name="Steenwyk J.L."/>
            <person name="Rokas A."/>
            <person name="Carro J."/>
            <person name="Camarero S."/>
            <person name="Ferreira P."/>
            <person name="Molpeceres G."/>
            <person name="Ruiz-Duenas F.J."/>
            <person name="Serrano A."/>
            <person name="Henrissat B."/>
            <person name="Drula E."/>
            <person name="Hughes K.W."/>
            <person name="Mata J.L."/>
            <person name="Ishikawa N.K."/>
            <person name="Vargas-Isla R."/>
            <person name="Ushijima S."/>
            <person name="Smith C.A."/>
            <person name="Ahrendt S."/>
            <person name="Andreopoulos W."/>
            <person name="He G."/>
            <person name="Labutti K."/>
            <person name="Lipzen A."/>
            <person name="Ng V."/>
            <person name="Sandor L."/>
            <person name="Barry K."/>
            <person name="Martinez A.T."/>
            <person name="Xiao Y."/>
            <person name="Gibbons J.G."/>
            <person name="Terashima K."/>
            <person name="Hibbett D.S."/>
            <person name="Grigoriev I.V."/>
        </authorList>
    </citation>
    <scope>NUCLEOTIDE SEQUENCE</scope>
    <source>
        <strain evidence="1">TFB9207</strain>
    </source>
</reference>
<comment type="caution">
    <text evidence="1">The sequence shown here is derived from an EMBL/GenBank/DDBJ whole genome shotgun (WGS) entry which is preliminary data.</text>
</comment>
<keyword evidence="2" id="KW-1185">Reference proteome</keyword>
<dbReference type="AlphaFoldDB" id="A0AA38NUR6"/>
<dbReference type="EMBL" id="MU807928">
    <property type="protein sequence ID" value="KAJ3831008.1"/>
    <property type="molecule type" value="Genomic_DNA"/>
</dbReference>
<proteinExistence type="predicted"/>
<evidence type="ECO:0000313" key="1">
    <source>
        <dbReference type="EMBL" id="KAJ3831008.1"/>
    </source>
</evidence>
<sequence length="71" mass="7904">MAQVTTHYVASQLVFVDETSKDDRTIYRHYGRAVSGQRATISANFVRGERFSLVAALSIGMLKSKCQVAHE</sequence>
<protein>
    <recommendedName>
        <fullName evidence="3">Tc1-like transposase DDE domain-containing protein</fullName>
    </recommendedName>
</protein>
<accession>A0AA38NUR6</accession>
<dbReference type="Proteomes" id="UP001163846">
    <property type="component" value="Unassembled WGS sequence"/>
</dbReference>
<gene>
    <name evidence="1" type="ORF">F5878DRAFT_549987</name>
</gene>
<evidence type="ECO:0000313" key="2">
    <source>
        <dbReference type="Proteomes" id="UP001163846"/>
    </source>
</evidence>
<organism evidence="1 2">
    <name type="scientific">Lentinula raphanica</name>
    <dbReference type="NCBI Taxonomy" id="153919"/>
    <lineage>
        <taxon>Eukaryota</taxon>
        <taxon>Fungi</taxon>
        <taxon>Dikarya</taxon>
        <taxon>Basidiomycota</taxon>
        <taxon>Agaricomycotina</taxon>
        <taxon>Agaricomycetes</taxon>
        <taxon>Agaricomycetidae</taxon>
        <taxon>Agaricales</taxon>
        <taxon>Marasmiineae</taxon>
        <taxon>Omphalotaceae</taxon>
        <taxon>Lentinula</taxon>
    </lineage>
</organism>
<evidence type="ECO:0008006" key="3">
    <source>
        <dbReference type="Google" id="ProtNLM"/>
    </source>
</evidence>
<name>A0AA38NUR6_9AGAR</name>